<feature type="compositionally biased region" description="Polar residues" evidence="1">
    <location>
        <begin position="550"/>
        <end position="563"/>
    </location>
</feature>
<gene>
    <name evidence="2" type="ORF">BCR38DRAFT_414894</name>
</gene>
<proteinExistence type="predicted"/>
<keyword evidence="3" id="KW-1185">Reference proteome</keyword>
<feature type="region of interest" description="Disordered" evidence="1">
    <location>
        <begin position="48"/>
        <end position="80"/>
    </location>
</feature>
<evidence type="ECO:0000313" key="2">
    <source>
        <dbReference type="EMBL" id="ORY55441.1"/>
    </source>
</evidence>
<reference evidence="2 3" key="1">
    <citation type="submission" date="2016-07" db="EMBL/GenBank/DDBJ databases">
        <title>Pervasive Adenine N6-methylation of Active Genes in Fungi.</title>
        <authorList>
            <consortium name="DOE Joint Genome Institute"/>
            <person name="Mondo S.J."/>
            <person name="Dannebaum R.O."/>
            <person name="Kuo R.C."/>
            <person name="Labutti K."/>
            <person name="Haridas S."/>
            <person name="Kuo A."/>
            <person name="Salamov A."/>
            <person name="Ahrendt S.R."/>
            <person name="Lipzen A."/>
            <person name="Sullivan W."/>
            <person name="Andreopoulos W.B."/>
            <person name="Clum A."/>
            <person name="Lindquist E."/>
            <person name="Daum C."/>
            <person name="Ramamoorthy G.K."/>
            <person name="Gryganskyi A."/>
            <person name="Culley D."/>
            <person name="Magnuson J.K."/>
            <person name="James T.Y."/>
            <person name="O'Malley M.A."/>
            <person name="Stajich J.E."/>
            <person name="Spatafora J.W."/>
            <person name="Visel A."/>
            <person name="Grigoriev I.V."/>
        </authorList>
    </citation>
    <scope>NUCLEOTIDE SEQUENCE [LARGE SCALE GENOMIC DNA]</scope>
    <source>
        <strain evidence="2 3">CBS 129021</strain>
    </source>
</reference>
<evidence type="ECO:0000256" key="1">
    <source>
        <dbReference type="SAM" id="MobiDB-lite"/>
    </source>
</evidence>
<feature type="compositionally biased region" description="Low complexity" evidence="1">
    <location>
        <begin position="324"/>
        <end position="344"/>
    </location>
</feature>
<dbReference type="InParanoid" id="A0A1Y2D857"/>
<feature type="compositionally biased region" description="Basic residues" evidence="1">
    <location>
        <begin position="293"/>
        <end position="310"/>
    </location>
</feature>
<feature type="compositionally biased region" description="Polar residues" evidence="1">
    <location>
        <begin position="71"/>
        <end position="80"/>
    </location>
</feature>
<dbReference type="AlphaFoldDB" id="A0A1Y2D857"/>
<organism evidence="2 3">
    <name type="scientific">Pseudomassariella vexata</name>
    <dbReference type="NCBI Taxonomy" id="1141098"/>
    <lineage>
        <taxon>Eukaryota</taxon>
        <taxon>Fungi</taxon>
        <taxon>Dikarya</taxon>
        <taxon>Ascomycota</taxon>
        <taxon>Pezizomycotina</taxon>
        <taxon>Sordariomycetes</taxon>
        <taxon>Xylariomycetidae</taxon>
        <taxon>Amphisphaeriales</taxon>
        <taxon>Pseudomassariaceae</taxon>
        <taxon>Pseudomassariella</taxon>
    </lineage>
</organism>
<feature type="compositionally biased region" description="Polar residues" evidence="1">
    <location>
        <begin position="23"/>
        <end position="32"/>
    </location>
</feature>
<dbReference type="STRING" id="1141098.A0A1Y2D857"/>
<protein>
    <submittedName>
        <fullName evidence="2">Uncharacterized protein</fullName>
    </submittedName>
</protein>
<dbReference type="RefSeq" id="XP_040709588.1">
    <property type="nucleotide sequence ID" value="XM_040858982.1"/>
</dbReference>
<feature type="compositionally biased region" description="Low complexity" evidence="1">
    <location>
        <begin position="573"/>
        <end position="586"/>
    </location>
</feature>
<feature type="region of interest" description="Disordered" evidence="1">
    <location>
        <begin position="518"/>
        <end position="597"/>
    </location>
</feature>
<sequence length="597" mass="66430">MCPNNSKEPLTPRFGPLSPVEETPSSAESGSHYSFGRLSINLKMGDHAYLQPRPGRESRSMESSLPEGGRSSATPTTLPFTTQDMATSYVSVAPYNNYPISYDSPLPTPVSVAGSPSLADRSSTKMIHAFGHNGGNSQQLTPPGTSRANPAEWYNPQTHQMHSLETSHSPEDHGLAVSAAEANYWGSYGVSGTEAQDDMSPHMTSQSLFMPMHNVAPSALIRNPNAMMSSSPMPLAPAPPQVPILRGAPNPSDLGPVVTPMDNMQQPFGNMSSQQHPMFLDIHYATQPSSSRRNLRPKTQRTRDKKRSRTASRALSNHGNEYMATQGDAQAASTSSGQQSQAQAPYPKIQLKETAPQEAKHLFDLRCKYDHKKGKGMWDSIMNEWEVANGRKDRATLQMQITRTVCKHAKWPESEDRALREAREELDSMYYVLLLKIMREKGGCRAWDWKPMHVIKRSVELGLEEWDPELGNVKKSKKKRKQSGPSTVNLWQNNAEPDVLYDDQGLSISTSVMMSNEQEEQLFAKWDQPEPETPEPDPMQGVTEHRPSVSRASTEMELNQAQSERVAKQACKQLSDQLLGQQQQQQRSHAHNFGNRS</sequence>
<name>A0A1Y2D857_9PEZI</name>
<evidence type="ECO:0000313" key="3">
    <source>
        <dbReference type="Proteomes" id="UP000193689"/>
    </source>
</evidence>
<feature type="region of interest" description="Disordered" evidence="1">
    <location>
        <begin position="285"/>
        <end position="345"/>
    </location>
</feature>
<dbReference type="Proteomes" id="UP000193689">
    <property type="component" value="Unassembled WGS sequence"/>
</dbReference>
<feature type="region of interest" description="Disordered" evidence="1">
    <location>
        <begin position="1"/>
        <end position="33"/>
    </location>
</feature>
<dbReference type="GeneID" id="63775194"/>
<dbReference type="EMBL" id="MCFJ01000027">
    <property type="protein sequence ID" value="ORY55441.1"/>
    <property type="molecule type" value="Genomic_DNA"/>
</dbReference>
<comment type="caution">
    <text evidence="2">The sequence shown here is derived from an EMBL/GenBank/DDBJ whole genome shotgun (WGS) entry which is preliminary data.</text>
</comment>
<dbReference type="OrthoDB" id="5421421at2759"/>
<accession>A0A1Y2D857</accession>